<proteinExistence type="inferred from homology"/>
<dbReference type="InterPro" id="IPR008332">
    <property type="entry name" value="MethylG_MeTrfase_N"/>
</dbReference>
<dbReference type="GO" id="GO:0005737">
    <property type="term" value="C:cytoplasm"/>
    <property type="evidence" value="ECO:0007669"/>
    <property type="project" value="UniProtKB-SubCell"/>
</dbReference>
<dbReference type="InterPro" id="IPR001497">
    <property type="entry name" value="MethylDNA_cys_MeTrfase_AS"/>
</dbReference>
<evidence type="ECO:0000313" key="17">
    <source>
        <dbReference type="Proteomes" id="UP000032483"/>
    </source>
</evidence>
<evidence type="ECO:0000256" key="3">
    <source>
        <dbReference type="ARBA" id="ARBA00022490"/>
    </source>
</evidence>
<keyword evidence="5 9" id="KW-0808">Transferase</keyword>
<comment type="catalytic activity">
    <reaction evidence="1 9">
        <text>a 4-O-methyl-thymidine in DNA + L-cysteinyl-[protein] = a thymidine in DNA + S-methyl-L-cysteinyl-[protein]</text>
        <dbReference type="Rhea" id="RHEA:53428"/>
        <dbReference type="Rhea" id="RHEA-COMP:10131"/>
        <dbReference type="Rhea" id="RHEA-COMP:10132"/>
        <dbReference type="Rhea" id="RHEA-COMP:13555"/>
        <dbReference type="Rhea" id="RHEA-COMP:13556"/>
        <dbReference type="ChEBI" id="CHEBI:29950"/>
        <dbReference type="ChEBI" id="CHEBI:82612"/>
        <dbReference type="ChEBI" id="CHEBI:137386"/>
        <dbReference type="ChEBI" id="CHEBI:137387"/>
        <dbReference type="EC" id="2.1.1.63"/>
    </reaction>
</comment>
<dbReference type="HAMAP" id="MF_00772">
    <property type="entry name" value="OGT"/>
    <property type="match status" value="1"/>
</dbReference>
<dbReference type="PANTHER" id="PTHR10815:SF5">
    <property type="entry name" value="METHYLATED-DNA--PROTEIN-CYSTEINE METHYLTRANSFERASE"/>
    <property type="match status" value="1"/>
</dbReference>
<dbReference type="GO" id="GO:0032259">
    <property type="term" value="P:methylation"/>
    <property type="evidence" value="ECO:0007669"/>
    <property type="project" value="UniProtKB-KW"/>
</dbReference>
<comment type="caution">
    <text evidence="12">The sequence shown here is derived from an EMBL/GenBank/DDBJ whole genome shotgun (WGS) entry which is preliminary data.</text>
</comment>
<keyword evidence="3 9" id="KW-0963">Cytoplasm</keyword>
<evidence type="ECO:0000256" key="4">
    <source>
        <dbReference type="ARBA" id="ARBA00022603"/>
    </source>
</evidence>
<evidence type="ECO:0000313" key="19">
    <source>
        <dbReference type="Proteomes" id="UP000431913"/>
    </source>
</evidence>
<reference evidence="12" key="1">
    <citation type="submission" date="2015-02" db="EMBL/GenBank/DDBJ databases">
        <title>A novel member of the family Ruminococcaceae isolated from human feces.</title>
        <authorList>
            <person name="Shkoporov A.N."/>
            <person name="Chaplin A.V."/>
            <person name="Motuzova O.V."/>
            <person name="Kafarskaia L.I."/>
            <person name="Khokhlova E.V."/>
            <person name="Efimov B.A."/>
        </authorList>
    </citation>
    <scope>NUCLEOTIDE SEQUENCE [LARGE SCALE GENOMIC DNA]</scope>
    <source>
        <strain evidence="12">585-1</strain>
    </source>
</reference>
<dbReference type="AlphaFoldDB" id="A0A0D8J0D1"/>
<dbReference type="GO" id="GO:0003908">
    <property type="term" value="F:methylated-DNA-[protein]-cysteine S-methyltransferase activity"/>
    <property type="evidence" value="ECO:0007669"/>
    <property type="project" value="UniProtKB-UniRule"/>
</dbReference>
<evidence type="ECO:0000313" key="20">
    <source>
        <dbReference type="Proteomes" id="UP000449193"/>
    </source>
</evidence>
<evidence type="ECO:0000256" key="6">
    <source>
        <dbReference type="ARBA" id="ARBA00022763"/>
    </source>
</evidence>
<dbReference type="EMBL" id="WMZR01000013">
    <property type="protein sequence ID" value="MTS52036.1"/>
    <property type="molecule type" value="Genomic_DNA"/>
</dbReference>
<dbReference type="CDD" id="cd06445">
    <property type="entry name" value="ATase"/>
    <property type="match status" value="1"/>
</dbReference>
<dbReference type="PROSITE" id="PS00374">
    <property type="entry name" value="MGMT"/>
    <property type="match status" value="1"/>
</dbReference>
<evidence type="ECO:0000259" key="11">
    <source>
        <dbReference type="Pfam" id="PF02870"/>
    </source>
</evidence>
<dbReference type="GeneID" id="42856643"/>
<dbReference type="EC" id="2.1.1.63" evidence="9"/>
<dbReference type="Pfam" id="PF02870">
    <property type="entry name" value="Methyltransf_1N"/>
    <property type="match status" value="1"/>
</dbReference>
<dbReference type="EMBL" id="JXXK01000010">
    <property type="protein sequence ID" value="KJF40016.1"/>
    <property type="molecule type" value="Genomic_DNA"/>
</dbReference>
<dbReference type="Pfam" id="PF01035">
    <property type="entry name" value="DNA_binding_1"/>
    <property type="match status" value="1"/>
</dbReference>
<dbReference type="Proteomes" id="UP000449193">
    <property type="component" value="Unassembled WGS sequence"/>
</dbReference>
<evidence type="ECO:0000256" key="2">
    <source>
        <dbReference type="ARBA" id="ARBA00008711"/>
    </source>
</evidence>
<feature type="domain" description="Methylguanine DNA methyltransferase ribonuclease-like" evidence="11">
    <location>
        <begin position="6"/>
        <end position="68"/>
    </location>
</feature>
<reference evidence="14 19" key="4">
    <citation type="submission" date="2019-08" db="EMBL/GenBank/DDBJ databases">
        <title>In-depth cultivation of the pig gut microbiome towards novel bacterial diversity and tailored functional studies.</title>
        <authorList>
            <person name="Wylensek D."/>
            <person name="Hitch T.C.A."/>
            <person name="Clavel T."/>
        </authorList>
    </citation>
    <scope>NUCLEOTIDE SEQUENCE [LARGE SCALE GENOMIC DNA]</scope>
    <source>
        <strain evidence="14 19">WCA3-601-WT-6J</strain>
    </source>
</reference>
<evidence type="ECO:0000313" key="14">
    <source>
        <dbReference type="EMBL" id="MST91402.1"/>
    </source>
</evidence>
<dbReference type="PATRIC" id="fig|1550024.3.peg.1946"/>
<comment type="miscellaneous">
    <text evidence="9">This enzyme catalyzes only one turnover and therefore is not strictly catalytic. According to one definition, an enzyme is a biocatalyst that acts repeatedly and over many reaction cycles.</text>
</comment>
<keyword evidence="17" id="KW-1185">Reference proteome</keyword>
<keyword evidence="4 9" id="KW-0489">Methyltransferase</keyword>
<dbReference type="InterPro" id="IPR036631">
    <property type="entry name" value="MGMT_N_sf"/>
</dbReference>
<comment type="similarity">
    <text evidence="2 9">Belongs to the MGMT family.</text>
</comment>
<sequence>MKSVFYYDTPIGRLGLAENGRAVTDVLLHGEHPADAEIRETPLLQKAAEQLAEYFGGLRTEFELPLEFEIGTPFERTVWQALSTIPYGETRSYADIARQIGRPAACRAVGRANGRNPLSIFVPCHRVIGASGQLTGYGGGLDKKEALLRLEGVLL</sequence>
<evidence type="ECO:0000313" key="12">
    <source>
        <dbReference type="EMBL" id="KJF40016.1"/>
    </source>
</evidence>
<dbReference type="GO" id="GO:0006307">
    <property type="term" value="P:DNA alkylation repair"/>
    <property type="evidence" value="ECO:0007669"/>
    <property type="project" value="UniProtKB-UniRule"/>
</dbReference>
<accession>A0A0D8J0D1</accession>
<evidence type="ECO:0000256" key="8">
    <source>
        <dbReference type="ARBA" id="ARBA00049348"/>
    </source>
</evidence>
<gene>
    <name evidence="13" type="ORF">ASJ35_02265</name>
    <name evidence="14" type="ORF">FYJ76_05530</name>
    <name evidence="16" type="ORF">GMD52_10830</name>
    <name evidence="15" type="ORF">GMD59_07170</name>
    <name evidence="12" type="ORF">TQ39_08560</name>
</gene>
<keyword evidence="7 9" id="KW-0234">DNA repair</keyword>
<reference evidence="20 21" key="3">
    <citation type="journal article" date="2019" name="Nat. Med.">
        <title>A library of human gut bacterial isolates paired with longitudinal multiomics data enables mechanistic microbiome research.</title>
        <authorList>
            <person name="Poyet M."/>
            <person name="Groussin M."/>
            <person name="Gibbons S.M."/>
            <person name="Avila-Pacheco J."/>
            <person name="Jiang X."/>
            <person name="Kearney S.M."/>
            <person name="Perrotta A.R."/>
            <person name="Berdy B."/>
            <person name="Zhao S."/>
            <person name="Lieberman T.D."/>
            <person name="Swanson P.K."/>
            <person name="Smith M."/>
            <person name="Roesemann S."/>
            <person name="Alexander J.E."/>
            <person name="Rich S.A."/>
            <person name="Livny J."/>
            <person name="Vlamakis H."/>
            <person name="Clish C."/>
            <person name="Bullock K."/>
            <person name="Deik A."/>
            <person name="Scott J."/>
            <person name="Pierce K.A."/>
            <person name="Xavier R.J."/>
            <person name="Alm E.J."/>
        </authorList>
    </citation>
    <scope>NUCLEOTIDE SEQUENCE [LARGE SCALE GENOMIC DNA]</scope>
    <source>
        <strain evidence="15 21">BIOML-A4</strain>
        <strain evidence="16 20">BIOML-A7</strain>
    </source>
</reference>
<dbReference type="Proteomes" id="UP000431913">
    <property type="component" value="Unassembled WGS sequence"/>
</dbReference>
<dbReference type="InterPro" id="IPR023546">
    <property type="entry name" value="MGMT"/>
</dbReference>
<dbReference type="EMBL" id="LMUA01000002">
    <property type="protein sequence ID" value="KUE77565.1"/>
    <property type="molecule type" value="Genomic_DNA"/>
</dbReference>
<dbReference type="PANTHER" id="PTHR10815">
    <property type="entry name" value="METHYLATED-DNA--PROTEIN-CYSTEINE METHYLTRANSFERASE"/>
    <property type="match status" value="1"/>
</dbReference>
<feature type="domain" description="Methylated-DNA-[protein]-cysteine S-methyltransferase DNA binding" evidence="10">
    <location>
        <begin position="73"/>
        <end position="153"/>
    </location>
</feature>
<dbReference type="EMBL" id="VUNJ01000004">
    <property type="protein sequence ID" value="MST91402.1"/>
    <property type="molecule type" value="Genomic_DNA"/>
</dbReference>
<evidence type="ECO:0000256" key="1">
    <source>
        <dbReference type="ARBA" id="ARBA00001286"/>
    </source>
</evidence>
<dbReference type="SUPFAM" id="SSF46767">
    <property type="entry name" value="Methylated DNA-protein cysteine methyltransferase, C-terminal domain"/>
    <property type="match status" value="1"/>
</dbReference>
<dbReference type="Proteomes" id="UP000053433">
    <property type="component" value="Unassembled WGS sequence"/>
</dbReference>
<dbReference type="InterPro" id="IPR036217">
    <property type="entry name" value="MethylDNA_cys_MeTrfase_DNAb"/>
</dbReference>
<comment type="catalytic activity">
    <reaction evidence="8 9">
        <text>a 6-O-methyl-2'-deoxyguanosine in DNA + L-cysteinyl-[protein] = S-methyl-L-cysteinyl-[protein] + a 2'-deoxyguanosine in DNA</text>
        <dbReference type="Rhea" id="RHEA:24000"/>
        <dbReference type="Rhea" id="RHEA-COMP:10131"/>
        <dbReference type="Rhea" id="RHEA-COMP:10132"/>
        <dbReference type="Rhea" id="RHEA-COMP:11367"/>
        <dbReference type="Rhea" id="RHEA-COMP:11368"/>
        <dbReference type="ChEBI" id="CHEBI:29950"/>
        <dbReference type="ChEBI" id="CHEBI:82612"/>
        <dbReference type="ChEBI" id="CHEBI:85445"/>
        <dbReference type="ChEBI" id="CHEBI:85448"/>
        <dbReference type="EC" id="2.1.1.63"/>
    </reaction>
</comment>
<protein>
    <recommendedName>
        <fullName evidence="9">Methylated-DNA--protein-cysteine methyltransferase</fullName>
        <ecNumber evidence="9">2.1.1.63</ecNumber>
    </recommendedName>
    <alternativeName>
        <fullName evidence="9">6-O-methylguanine-DNA methyltransferase</fullName>
        <shortName evidence="9">MGMT</shortName>
    </alternativeName>
    <alternativeName>
        <fullName evidence="9">O-6-methylguanine-DNA-alkyltransferase</fullName>
    </alternativeName>
</protein>
<dbReference type="Proteomes" id="UP000472755">
    <property type="component" value="Unassembled WGS sequence"/>
</dbReference>
<feature type="active site" description="Nucleophile; methyl group acceptor" evidence="9">
    <location>
        <position position="124"/>
    </location>
</feature>
<dbReference type="SUPFAM" id="SSF53155">
    <property type="entry name" value="Methylated DNA-protein cysteine methyltransferase domain"/>
    <property type="match status" value="1"/>
</dbReference>
<evidence type="ECO:0000256" key="5">
    <source>
        <dbReference type="ARBA" id="ARBA00022679"/>
    </source>
</evidence>
<evidence type="ECO:0000313" key="15">
    <source>
        <dbReference type="EMBL" id="MTS27068.1"/>
    </source>
</evidence>
<organism evidence="12 17">
    <name type="scientific">Ruthenibacterium lactatiformans</name>
    <dbReference type="NCBI Taxonomy" id="1550024"/>
    <lineage>
        <taxon>Bacteria</taxon>
        <taxon>Bacillati</taxon>
        <taxon>Bacillota</taxon>
        <taxon>Clostridia</taxon>
        <taxon>Eubacteriales</taxon>
        <taxon>Oscillospiraceae</taxon>
        <taxon>Ruthenibacterium</taxon>
    </lineage>
</organism>
<dbReference type="RefSeq" id="WP_050005228.1">
    <property type="nucleotide sequence ID" value="NZ_CAOJUJ010000022.1"/>
</dbReference>
<reference evidence="13 18" key="2">
    <citation type="submission" date="2015-10" db="EMBL/GenBank/DDBJ databases">
        <title>A novel member of the family Ruminococcaceae isolated from human faeces.</title>
        <authorList>
            <person name="Shkoporov A.N."/>
            <person name="Chaplin A.V."/>
            <person name="Motuzova O.V."/>
            <person name="Kafarskaia L.I."/>
            <person name="Efimov B.A."/>
        </authorList>
    </citation>
    <scope>NUCLEOTIDE SEQUENCE [LARGE SCALE GENOMIC DNA]</scope>
    <source>
        <strain evidence="13 18">668</strain>
    </source>
</reference>
<accession>A0A0W7TUR7</accession>
<dbReference type="Proteomes" id="UP000032483">
    <property type="component" value="Unassembled WGS sequence"/>
</dbReference>
<keyword evidence="6 9" id="KW-0227">DNA damage</keyword>
<evidence type="ECO:0000256" key="9">
    <source>
        <dbReference type="HAMAP-Rule" id="MF_00772"/>
    </source>
</evidence>
<dbReference type="NCBIfam" id="TIGR00589">
    <property type="entry name" value="ogt"/>
    <property type="match status" value="1"/>
</dbReference>
<name>A0A0D8J0D1_9FIRM</name>
<comment type="function">
    <text evidence="9">Involved in the cellular defense against the biological effects of O6-methylguanine (O6-MeG) and O4-methylthymine (O4-MeT) in DNA. Repairs the methylated nucleobase in DNA by stoichiometrically transferring the methyl group to a cysteine residue in the enzyme. This is a suicide reaction: the enzyme is irreversibly inactivated.</text>
</comment>
<dbReference type="FunFam" id="1.10.10.10:FF:000214">
    <property type="entry name" value="Methylated-DNA--protein-cysteine methyltransferase"/>
    <property type="match status" value="1"/>
</dbReference>
<evidence type="ECO:0000313" key="16">
    <source>
        <dbReference type="EMBL" id="MTS52036.1"/>
    </source>
</evidence>
<dbReference type="EMBL" id="WMZU01000009">
    <property type="protein sequence ID" value="MTS27068.1"/>
    <property type="molecule type" value="Genomic_DNA"/>
</dbReference>
<evidence type="ECO:0000313" key="18">
    <source>
        <dbReference type="Proteomes" id="UP000053433"/>
    </source>
</evidence>
<evidence type="ECO:0000313" key="13">
    <source>
        <dbReference type="EMBL" id="KUE77565.1"/>
    </source>
</evidence>
<evidence type="ECO:0000256" key="7">
    <source>
        <dbReference type="ARBA" id="ARBA00023204"/>
    </source>
</evidence>
<dbReference type="InterPro" id="IPR036388">
    <property type="entry name" value="WH-like_DNA-bd_sf"/>
</dbReference>
<comment type="subcellular location">
    <subcellularLocation>
        <location evidence="9">Cytoplasm</location>
    </subcellularLocation>
</comment>
<dbReference type="Gene3D" id="1.10.10.10">
    <property type="entry name" value="Winged helix-like DNA-binding domain superfamily/Winged helix DNA-binding domain"/>
    <property type="match status" value="1"/>
</dbReference>
<evidence type="ECO:0000259" key="10">
    <source>
        <dbReference type="Pfam" id="PF01035"/>
    </source>
</evidence>
<dbReference type="Gene3D" id="3.30.160.70">
    <property type="entry name" value="Methylated DNA-protein cysteine methyltransferase domain"/>
    <property type="match status" value="1"/>
</dbReference>
<dbReference type="InterPro" id="IPR014048">
    <property type="entry name" value="MethylDNA_cys_MeTrfase_DNA-bd"/>
</dbReference>
<evidence type="ECO:0000313" key="21">
    <source>
        <dbReference type="Proteomes" id="UP000472755"/>
    </source>
</evidence>